<dbReference type="RefSeq" id="WP_341266412.1">
    <property type="nucleotide sequence ID" value="NZ_CP146843.1"/>
</dbReference>
<evidence type="ECO:0000256" key="2">
    <source>
        <dbReference type="ARBA" id="ARBA00022679"/>
    </source>
</evidence>
<dbReference type="EMBL" id="CP146843">
    <property type="protein sequence ID" value="WYY26511.1"/>
    <property type="molecule type" value="Genomic_DNA"/>
</dbReference>
<evidence type="ECO:0000259" key="4">
    <source>
        <dbReference type="Pfam" id="PF00198"/>
    </source>
</evidence>
<feature type="domain" description="2-oxoacid dehydrogenase acyltransferase catalytic" evidence="4">
    <location>
        <begin position="22"/>
        <end position="249"/>
    </location>
</feature>
<dbReference type="SUPFAM" id="SSF52777">
    <property type="entry name" value="CoA-dependent acyltransferases"/>
    <property type="match status" value="1"/>
</dbReference>
<dbReference type="InterPro" id="IPR023213">
    <property type="entry name" value="CAT-like_dom_sf"/>
</dbReference>
<keyword evidence="2" id="KW-0808">Transferase</keyword>
<evidence type="ECO:0000256" key="1">
    <source>
        <dbReference type="ARBA" id="ARBA00001938"/>
    </source>
</evidence>
<keyword evidence="6" id="KW-1185">Reference proteome</keyword>
<evidence type="ECO:0000313" key="5">
    <source>
        <dbReference type="EMBL" id="WYY26511.1"/>
    </source>
</evidence>
<evidence type="ECO:0000256" key="3">
    <source>
        <dbReference type="ARBA" id="ARBA00023315"/>
    </source>
</evidence>
<dbReference type="InterPro" id="IPR050743">
    <property type="entry name" value="2-oxoacid_DH_E2_comp"/>
</dbReference>
<organism evidence="5 6">
    <name type="scientific">Ash yellows phytoplasma</name>
    <dbReference type="NCBI Taxonomy" id="35780"/>
    <lineage>
        <taxon>Bacteria</taxon>
        <taxon>Bacillati</taxon>
        <taxon>Mycoplasmatota</taxon>
        <taxon>Mollicutes</taxon>
        <taxon>Acholeplasmatales</taxon>
        <taxon>Acholeplasmataceae</taxon>
        <taxon>Candidatus Phytoplasma</taxon>
        <taxon>16SrVII (Ash yellows group)</taxon>
    </lineage>
</organism>
<evidence type="ECO:0000313" key="6">
    <source>
        <dbReference type="Proteomes" id="UP001484199"/>
    </source>
</evidence>
<protein>
    <submittedName>
        <fullName evidence="5">Dihydrolipoamide acetyltransferase component of pyruvate dehydrogenase complex</fullName>
    </submittedName>
</protein>
<name>A0ABZ2U875_ASHYP</name>
<sequence length="254" mass="28363">MINNEKKNDNNLTNKNKNASNEVEIIKMSKIREIIAKKMTVAKTEIPDVTLTEEVDITDLVILRKRLKNELEPQGIKITYMAFIAKAVISALKEFPLFNSSFDSENNEIIIKKFINLGIAIDTPRGLIVPNIKNANKLNIIELAQEIHKLAQSGQSGKLTLSQLQNGTFTLSNFGTIGGLQCTPIINLPELSILGIGKIVKKPIVKEDNIVIADILHLSLSFDHRIIDGADASRFIQKISTFLHDITELEKHIF</sequence>
<dbReference type="PANTHER" id="PTHR43178">
    <property type="entry name" value="DIHYDROLIPOAMIDE ACETYLTRANSFERASE COMPONENT OF PYRUVATE DEHYDROGENASE COMPLEX"/>
    <property type="match status" value="1"/>
</dbReference>
<accession>A0ABZ2U875</accession>
<comment type="cofactor">
    <cofactor evidence="1">
        <name>(R)-lipoate</name>
        <dbReference type="ChEBI" id="CHEBI:83088"/>
    </cofactor>
</comment>
<gene>
    <name evidence="5" type="primary">pdhC</name>
    <name evidence="5" type="ORF">AshY1_03980</name>
</gene>
<dbReference type="InterPro" id="IPR001078">
    <property type="entry name" value="2-oxoacid_DH_actylTfrase"/>
</dbReference>
<dbReference type="Pfam" id="PF00198">
    <property type="entry name" value="2-oxoacid_dh"/>
    <property type="match status" value="1"/>
</dbReference>
<proteinExistence type="predicted"/>
<keyword evidence="3" id="KW-0012">Acyltransferase</keyword>
<keyword evidence="5" id="KW-0670">Pyruvate</keyword>
<reference evidence="5" key="1">
    <citation type="submission" date="2024-03" db="EMBL/GenBank/DDBJ databases">
        <title>The Complete Genome of 'Candidatus Phytoplasma fraxini' AshY1 from the Ash Yellows Group.</title>
        <authorList>
            <person name="Boehm J.W."/>
            <person name="Huettel B."/>
            <person name="Schneider B."/>
            <person name="Kube M."/>
        </authorList>
    </citation>
    <scope>NUCLEOTIDE SEQUENCE [LARGE SCALE GENOMIC DNA]</scope>
    <source>
        <strain evidence="5">AshY1</strain>
    </source>
</reference>
<dbReference type="PANTHER" id="PTHR43178:SF5">
    <property type="entry name" value="LIPOAMIDE ACYLTRANSFERASE COMPONENT OF BRANCHED-CHAIN ALPHA-KETO ACID DEHYDROGENASE COMPLEX, MITOCHONDRIAL"/>
    <property type="match status" value="1"/>
</dbReference>
<dbReference type="Gene3D" id="3.30.559.10">
    <property type="entry name" value="Chloramphenicol acetyltransferase-like domain"/>
    <property type="match status" value="1"/>
</dbReference>
<dbReference type="Proteomes" id="UP001484199">
    <property type="component" value="Chromosome"/>
</dbReference>